<evidence type="ECO:0000313" key="3">
    <source>
        <dbReference type="Proteomes" id="UP000622533"/>
    </source>
</evidence>
<dbReference type="RefSeq" id="WP_193918848.1">
    <property type="nucleotide sequence ID" value="NZ_JADEXS020000001.1"/>
</dbReference>
<dbReference type="Pfam" id="PF07843">
    <property type="entry name" value="DUF1634"/>
    <property type="match status" value="1"/>
</dbReference>
<protein>
    <submittedName>
        <fullName evidence="2">DUF1634 domain-containing protein</fullName>
    </submittedName>
</protein>
<sequence>MYKLNTGFRWASSAQAESKVIALSLPPENSHSDLEKLEEHQVSTVAQLPNRSEVDANKNVTKTSSEQQLEYLLSNLLKYGVLIASAVVLLGGILYLIHHGAEPAEYHFFRGEPLQFRSPAGVVQAVLSGSDAYGGLRLRGIIQLGLLLLIATPILRVVISLLAFLLKREFIYVIVTLLVLVSLSYSLLGAYY</sequence>
<dbReference type="EMBL" id="JADEXS010000268">
    <property type="protein sequence ID" value="MBE9024441.1"/>
    <property type="molecule type" value="Genomic_DNA"/>
</dbReference>
<feature type="transmembrane region" description="Helical" evidence="1">
    <location>
        <begin position="170"/>
        <end position="191"/>
    </location>
</feature>
<evidence type="ECO:0000313" key="2">
    <source>
        <dbReference type="EMBL" id="MBE9024441.1"/>
    </source>
</evidence>
<keyword evidence="3" id="KW-1185">Reference proteome</keyword>
<feature type="transmembrane region" description="Helical" evidence="1">
    <location>
        <begin position="76"/>
        <end position="97"/>
    </location>
</feature>
<evidence type="ECO:0000256" key="1">
    <source>
        <dbReference type="SAM" id="Phobius"/>
    </source>
</evidence>
<dbReference type="Proteomes" id="UP000622533">
    <property type="component" value="Unassembled WGS sequence"/>
</dbReference>
<comment type="caution">
    <text evidence="2">The sequence shown here is derived from an EMBL/GenBank/DDBJ whole genome shotgun (WGS) entry which is preliminary data.</text>
</comment>
<accession>A0A8J6ZTT3</accession>
<keyword evidence="1" id="KW-1133">Transmembrane helix</keyword>
<proteinExistence type="predicted"/>
<feature type="transmembrane region" description="Helical" evidence="1">
    <location>
        <begin position="144"/>
        <end position="164"/>
    </location>
</feature>
<name>A0A8J6ZTT3_DESMC</name>
<reference evidence="2" key="1">
    <citation type="submission" date="2020-10" db="EMBL/GenBank/DDBJ databases">
        <authorList>
            <person name="Castelo-Branco R."/>
            <person name="Eusebio N."/>
            <person name="Adriana R."/>
            <person name="Vieira A."/>
            <person name="Brugerolle De Fraissinette N."/>
            <person name="Rezende De Castro R."/>
            <person name="Schneider M.P."/>
            <person name="Vasconcelos V."/>
            <person name="Leao P.N."/>
        </authorList>
    </citation>
    <scope>NUCLEOTIDE SEQUENCE</scope>
    <source>
        <strain evidence="2">LEGE 12446</strain>
    </source>
</reference>
<organism evidence="2 3">
    <name type="scientific">Desmonostoc muscorum LEGE 12446</name>
    <dbReference type="NCBI Taxonomy" id="1828758"/>
    <lineage>
        <taxon>Bacteria</taxon>
        <taxon>Bacillati</taxon>
        <taxon>Cyanobacteriota</taxon>
        <taxon>Cyanophyceae</taxon>
        <taxon>Nostocales</taxon>
        <taxon>Nostocaceae</taxon>
        <taxon>Desmonostoc</taxon>
    </lineage>
</organism>
<keyword evidence="1" id="KW-0812">Transmembrane</keyword>
<keyword evidence="1" id="KW-0472">Membrane</keyword>
<dbReference type="InterPro" id="IPR012861">
    <property type="entry name" value="DUF1634"/>
</dbReference>
<gene>
    <name evidence="2" type="ORF">IQ276_19030</name>
</gene>
<dbReference type="AlphaFoldDB" id="A0A8J6ZTT3"/>